<sequence>MGEKLERIGLYFTASTPLRDEMDYAKLAERAGFTSIWQGESRTSRDSTISIAALGAVTEKIKLGTGVLHTWTRNVVTLATTFTTLDELTNGRACLGIGVLWEPMASKIGIERRKTIQAMYEHVTVLKTLFKGEEVFFEGEFVKVRGVRLERVPSHVPVYVGATGFKMMELAGEIADGVLLNYLVSPEYNRKAIQHIENGARKAERKLVDIDRPQLLAVSYSVDLEKAFRKARLMVTEYLAMEPHIALASGVPEKITSEIREITGGWPTTEERLEKAMELVDEKLASQMVAVGDLKTIKRKIMEYVEAGCTEPLLYPVTGEVLPVIEYLAPTSF</sequence>
<proteinExistence type="predicted"/>
<protein>
    <submittedName>
        <fullName evidence="4">LLM class flavin-dependent oxidoreductase</fullName>
    </submittedName>
</protein>
<gene>
    <name evidence="4" type="ORF">ENM30_04625</name>
    <name evidence="3" type="ORF">ENU43_08465</name>
</gene>
<dbReference type="PANTHER" id="PTHR43244:SF1">
    <property type="entry name" value="5,10-METHYLENETETRAHYDROMETHANOPTERIN REDUCTASE"/>
    <property type="match status" value="1"/>
</dbReference>
<dbReference type="Pfam" id="PF00296">
    <property type="entry name" value="Bac_luciferase"/>
    <property type="match status" value="1"/>
</dbReference>
<reference evidence="4" key="1">
    <citation type="journal article" date="2020" name="mSystems">
        <title>Genome- and Community-Level Interaction Insights into Carbon Utilization and Element Cycling Functions of Hydrothermarchaeota in Hydrothermal Sediment.</title>
        <authorList>
            <person name="Zhou Z."/>
            <person name="Liu Y."/>
            <person name="Xu W."/>
            <person name="Pan J."/>
            <person name="Luo Z.H."/>
            <person name="Li M."/>
        </authorList>
    </citation>
    <scope>NUCLEOTIDE SEQUENCE [LARGE SCALE GENOMIC DNA]</scope>
    <source>
        <strain evidence="4">SpSt-1073</strain>
        <strain evidence="3">SpSt-669</strain>
    </source>
</reference>
<dbReference type="InterPro" id="IPR011251">
    <property type="entry name" value="Luciferase-like_dom"/>
</dbReference>
<dbReference type="EMBL" id="DRXG01000101">
    <property type="protein sequence ID" value="HHN52580.1"/>
    <property type="molecule type" value="Genomic_DNA"/>
</dbReference>
<evidence type="ECO:0000256" key="1">
    <source>
        <dbReference type="ARBA" id="ARBA00023002"/>
    </source>
</evidence>
<comment type="caution">
    <text evidence="4">The sequence shown here is derived from an EMBL/GenBank/DDBJ whole genome shotgun (WGS) entry which is preliminary data.</text>
</comment>
<dbReference type="AlphaFoldDB" id="A0A7J3WD36"/>
<keyword evidence="1" id="KW-0560">Oxidoreductase</keyword>
<accession>A0A7J3WD36</accession>
<name>A0A7J3WD36_CALS0</name>
<evidence type="ECO:0000313" key="3">
    <source>
        <dbReference type="EMBL" id="HGL41678.1"/>
    </source>
</evidence>
<organism evidence="4">
    <name type="scientific">Caldiarchaeum subterraneum</name>
    <dbReference type="NCBI Taxonomy" id="311458"/>
    <lineage>
        <taxon>Archaea</taxon>
        <taxon>Nitrososphaerota</taxon>
        <taxon>Candidatus Caldarchaeales</taxon>
        <taxon>Candidatus Caldarchaeaceae</taxon>
        <taxon>Candidatus Caldarchaeum</taxon>
    </lineage>
</organism>
<dbReference type="Gene3D" id="3.20.20.30">
    <property type="entry name" value="Luciferase-like domain"/>
    <property type="match status" value="1"/>
</dbReference>
<dbReference type="SUPFAM" id="SSF51679">
    <property type="entry name" value="Bacterial luciferase-like"/>
    <property type="match status" value="1"/>
</dbReference>
<evidence type="ECO:0000313" key="4">
    <source>
        <dbReference type="EMBL" id="HHN52580.1"/>
    </source>
</evidence>
<dbReference type="InterPro" id="IPR050564">
    <property type="entry name" value="F420-G6PD/mer"/>
</dbReference>
<dbReference type="EMBL" id="DTCM01000104">
    <property type="protein sequence ID" value="HGL41678.1"/>
    <property type="molecule type" value="Genomic_DNA"/>
</dbReference>
<dbReference type="GO" id="GO:0016705">
    <property type="term" value="F:oxidoreductase activity, acting on paired donors, with incorporation or reduction of molecular oxygen"/>
    <property type="evidence" value="ECO:0007669"/>
    <property type="project" value="InterPro"/>
</dbReference>
<dbReference type="CDD" id="cd01097">
    <property type="entry name" value="Tetrahydromethanopterin_reductase"/>
    <property type="match status" value="1"/>
</dbReference>
<dbReference type="PANTHER" id="PTHR43244">
    <property type="match status" value="1"/>
</dbReference>
<dbReference type="InterPro" id="IPR036661">
    <property type="entry name" value="Luciferase-like_sf"/>
</dbReference>
<evidence type="ECO:0000259" key="2">
    <source>
        <dbReference type="Pfam" id="PF00296"/>
    </source>
</evidence>
<feature type="domain" description="Luciferase-like" evidence="2">
    <location>
        <begin position="13"/>
        <end position="310"/>
    </location>
</feature>